<dbReference type="Proteomes" id="UP000242519">
    <property type="component" value="Unassembled WGS sequence"/>
</dbReference>
<reference evidence="2 3" key="1">
    <citation type="submission" date="2017-04" db="EMBL/GenBank/DDBJ databases">
        <title>Draft genome sequence of Marssonina coronaria NL1: causal agent of apple blotch.</title>
        <authorList>
            <person name="Cheng Q."/>
        </authorList>
    </citation>
    <scope>NUCLEOTIDE SEQUENCE [LARGE SCALE GENOMIC DNA]</scope>
    <source>
        <strain evidence="2 3">NL1</strain>
    </source>
</reference>
<evidence type="ECO:0000313" key="3">
    <source>
        <dbReference type="Proteomes" id="UP000242519"/>
    </source>
</evidence>
<keyword evidence="3" id="KW-1185">Reference proteome</keyword>
<feature type="region of interest" description="Disordered" evidence="1">
    <location>
        <begin position="1"/>
        <end position="25"/>
    </location>
</feature>
<name>A0A218ZHN5_9HELO</name>
<accession>A0A218ZHN5</accession>
<organism evidence="2 3">
    <name type="scientific">Diplocarpon coronariae</name>
    <dbReference type="NCBI Taxonomy" id="2795749"/>
    <lineage>
        <taxon>Eukaryota</taxon>
        <taxon>Fungi</taxon>
        <taxon>Dikarya</taxon>
        <taxon>Ascomycota</taxon>
        <taxon>Pezizomycotina</taxon>
        <taxon>Leotiomycetes</taxon>
        <taxon>Helotiales</taxon>
        <taxon>Drepanopezizaceae</taxon>
        <taxon>Diplocarpon</taxon>
    </lineage>
</organism>
<dbReference type="AlphaFoldDB" id="A0A218ZHN5"/>
<sequence>MSAQAEDNIDALSTASEPRDHGTTPFLTLQSQLRSLTRIHNVSVSHVMALVSAEITPHLLPLVAEDRTLYDQHARELRQSANAGFRSDGELEDLGEAGRNWSLLALVEIGREGNAAAGGRNAVEIRALHETHALEAQSEVASSSSYSGIEERIVLTPKAPAETSPSESTPVALTESPAAESNTLDAGLASAVAYPAREDHPNDSITQFWESALPMRAQQFHHAEIAAARVTPAFTHGIEITLGDVQYVTFDPRASESRNSNTSPHLLVGDEAEMEARWAVAILTHGIEVPLDQEEDEVYDPPTYEARMSNPALRER</sequence>
<gene>
    <name evidence="2" type="ORF">B2J93_5155</name>
</gene>
<feature type="compositionally biased region" description="Polar residues" evidence="1">
    <location>
        <begin position="1"/>
        <end position="16"/>
    </location>
</feature>
<evidence type="ECO:0000256" key="1">
    <source>
        <dbReference type="SAM" id="MobiDB-lite"/>
    </source>
</evidence>
<feature type="region of interest" description="Disordered" evidence="1">
    <location>
        <begin position="293"/>
        <end position="316"/>
    </location>
</feature>
<dbReference type="InParanoid" id="A0A218ZHN5"/>
<feature type="region of interest" description="Disordered" evidence="1">
    <location>
        <begin position="158"/>
        <end position="182"/>
    </location>
</feature>
<protein>
    <submittedName>
        <fullName evidence="2">Uncharacterized protein</fullName>
    </submittedName>
</protein>
<comment type="caution">
    <text evidence="2">The sequence shown here is derived from an EMBL/GenBank/DDBJ whole genome shotgun (WGS) entry which is preliminary data.</text>
</comment>
<proteinExistence type="predicted"/>
<evidence type="ECO:0000313" key="2">
    <source>
        <dbReference type="EMBL" id="OWP06676.1"/>
    </source>
</evidence>
<dbReference type="EMBL" id="MZNU01000038">
    <property type="protein sequence ID" value="OWP06676.1"/>
    <property type="molecule type" value="Genomic_DNA"/>
</dbReference>